<gene>
    <name evidence="2" type="ORF">B0T20DRAFT_390368</name>
</gene>
<keyword evidence="3" id="KW-1185">Reference proteome</keyword>
<dbReference type="EMBL" id="JAUTDP010000003">
    <property type="protein sequence ID" value="KAK3400476.1"/>
    <property type="molecule type" value="Genomic_DNA"/>
</dbReference>
<name>A0AAE0UDS4_SORBR</name>
<dbReference type="Proteomes" id="UP001281003">
    <property type="component" value="Unassembled WGS sequence"/>
</dbReference>
<protein>
    <submittedName>
        <fullName evidence="2">Uncharacterized protein</fullName>
    </submittedName>
</protein>
<organism evidence="2 3">
    <name type="scientific">Sordaria brevicollis</name>
    <dbReference type="NCBI Taxonomy" id="83679"/>
    <lineage>
        <taxon>Eukaryota</taxon>
        <taxon>Fungi</taxon>
        <taxon>Dikarya</taxon>
        <taxon>Ascomycota</taxon>
        <taxon>Pezizomycotina</taxon>
        <taxon>Sordariomycetes</taxon>
        <taxon>Sordariomycetidae</taxon>
        <taxon>Sordariales</taxon>
        <taxon>Sordariaceae</taxon>
        <taxon>Sordaria</taxon>
    </lineage>
</organism>
<evidence type="ECO:0000313" key="3">
    <source>
        <dbReference type="Proteomes" id="UP001281003"/>
    </source>
</evidence>
<sequence>MPCGSGHCKQGKRAGRAFFAPAFLAALFGRLVAFVGRWTLYPAYGTSVVENGGKQLPPSAGKTSSCFRTLGQAALPNLPKASPGICFASTSAGKELILSRSETKCSRGMGARLVTAAYEPTLTSIFLVSVFVPIGFFPPPYASGQCSLSFLGRCRIPDNHQPLKGDRRKRLFASEFRLTKMSASVRNDGRDSAHRGKVTRSPTKRMRQSGTLLKQA</sequence>
<comment type="caution">
    <text evidence="2">The sequence shown here is derived from an EMBL/GenBank/DDBJ whole genome shotgun (WGS) entry which is preliminary data.</text>
</comment>
<feature type="region of interest" description="Disordered" evidence="1">
    <location>
        <begin position="184"/>
        <end position="216"/>
    </location>
</feature>
<reference evidence="2" key="2">
    <citation type="submission" date="2023-07" db="EMBL/GenBank/DDBJ databases">
        <authorList>
            <consortium name="Lawrence Berkeley National Laboratory"/>
            <person name="Haridas S."/>
            <person name="Hensen N."/>
            <person name="Bonometti L."/>
            <person name="Westerberg I."/>
            <person name="Brannstrom I.O."/>
            <person name="Guillou S."/>
            <person name="Cros-Aarteil S."/>
            <person name="Calhoun S."/>
            <person name="Kuo A."/>
            <person name="Mondo S."/>
            <person name="Pangilinan J."/>
            <person name="Riley R."/>
            <person name="LaButti K."/>
            <person name="Andreopoulos B."/>
            <person name="Lipzen A."/>
            <person name="Chen C."/>
            <person name="Yanf M."/>
            <person name="Daum C."/>
            <person name="Ng V."/>
            <person name="Clum A."/>
            <person name="Steindorff A."/>
            <person name="Ohm R."/>
            <person name="Martin F."/>
            <person name="Silar P."/>
            <person name="Natvig D."/>
            <person name="Lalanne C."/>
            <person name="Gautier V."/>
            <person name="Ament-velasquez S.L."/>
            <person name="Kruys A."/>
            <person name="Hutchinson M.I."/>
            <person name="Powell A.J."/>
            <person name="Barry K."/>
            <person name="Miller A.N."/>
            <person name="Grigoriev I.V."/>
            <person name="Debuchy R."/>
            <person name="Gladieux P."/>
            <person name="Thoren M.H."/>
            <person name="Johannesson H."/>
        </authorList>
    </citation>
    <scope>NUCLEOTIDE SEQUENCE</scope>
    <source>
        <strain evidence="2">FGSC 1904</strain>
    </source>
</reference>
<evidence type="ECO:0000313" key="2">
    <source>
        <dbReference type="EMBL" id="KAK3400476.1"/>
    </source>
</evidence>
<proteinExistence type="predicted"/>
<dbReference type="AlphaFoldDB" id="A0AAE0UDS4"/>
<feature type="compositionally biased region" description="Basic residues" evidence="1">
    <location>
        <begin position="195"/>
        <end position="207"/>
    </location>
</feature>
<evidence type="ECO:0000256" key="1">
    <source>
        <dbReference type="SAM" id="MobiDB-lite"/>
    </source>
</evidence>
<accession>A0AAE0UDS4</accession>
<reference evidence="2" key="1">
    <citation type="journal article" date="2023" name="Mol. Phylogenet. Evol.">
        <title>Genome-scale phylogeny and comparative genomics of the fungal order Sordariales.</title>
        <authorList>
            <person name="Hensen N."/>
            <person name="Bonometti L."/>
            <person name="Westerberg I."/>
            <person name="Brannstrom I.O."/>
            <person name="Guillou S."/>
            <person name="Cros-Aarteil S."/>
            <person name="Calhoun S."/>
            <person name="Haridas S."/>
            <person name="Kuo A."/>
            <person name="Mondo S."/>
            <person name="Pangilinan J."/>
            <person name="Riley R."/>
            <person name="LaButti K."/>
            <person name="Andreopoulos B."/>
            <person name="Lipzen A."/>
            <person name="Chen C."/>
            <person name="Yan M."/>
            <person name="Daum C."/>
            <person name="Ng V."/>
            <person name="Clum A."/>
            <person name="Steindorff A."/>
            <person name="Ohm R.A."/>
            <person name="Martin F."/>
            <person name="Silar P."/>
            <person name="Natvig D.O."/>
            <person name="Lalanne C."/>
            <person name="Gautier V."/>
            <person name="Ament-Velasquez S.L."/>
            <person name="Kruys A."/>
            <person name="Hutchinson M.I."/>
            <person name="Powell A.J."/>
            <person name="Barry K."/>
            <person name="Miller A.N."/>
            <person name="Grigoriev I.V."/>
            <person name="Debuchy R."/>
            <person name="Gladieux P."/>
            <person name="Hiltunen Thoren M."/>
            <person name="Johannesson H."/>
        </authorList>
    </citation>
    <scope>NUCLEOTIDE SEQUENCE</scope>
    <source>
        <strain evidence="2">FGSC 1904</strain>
    </source>
</reference>